<evidence type="ECO:0000313" key="4">
    <source>
        <dbReference type="Proteomes" id="UP000248795"/>
    </source>
</evidence>
<feature type="region of interest" description="Disordered" evidence="1">
    <location>
        <begin position="1"/>
        <end position="33"/>
    </location>
</feature>
<sequence length="68" mass="7108">MPPPPPNPPPPPKPPPPPPPRAKAASSGRLASKATARATGINVLVMFCSCLLSFGGRPRRGRSRMISI</sequence>
<keyword evidence="4" id="KW-1185">Reference proteome</keyword>
<feature type="compositionally biased region" description="Pro residues" evidence="1">
    <location>
        <begin position="1"/>
        <end position="21"/>
    </location>
</feature>
<feature type="transmembrane region" description="Helical" evidence="2">
    <location>
        <begin position="36"/>
        <end position="55"/>
    </location>
</feature>
<keyword evidence="2" id="KW-0812">Transmembrane</keyword>
<evidence type="ECO:0000256" key="1">
    <source>
        <dbReference type="SAM" id="MobiDB-lite"/>
    </source>
</evidence>
<comment type="caution">
    <text evidence="3">The sequence shown here is derived from an EMBL/GenBank/DDBJ whole genome shotgun (WGS) entry which is preliminary data.</text>
</comment>
<name>A0A2W2B6A4_9HYPH</name>
<evidence type="ECO:0000256" key="2">
    <source>
        <dbReference type="SAM" id="Phobius"/>
    </source>
</evidence>
<dbReference type="AlphaFoldDB" id="A0A2W2B6A4"/>
<dbReference type="Proteomes" id="UP000248795">
    <property type="component" value="Unassembled WGS sequence"/>
</dbReference>
<organism evidence="3 4">
    <name type="scientific">Aestuariivirga litoralis</name>
    <dbReference type="NCBI Taxonomy" id="2650924"/>
    <lineage>
        <taxon>Bacteria</taxon>
        <taxon>Pseudomonadati</taxon>
        <taxon>Pseudomonadota</taxon>
        <taxon>Alphaproteobacteria</taxon>
        <taxon>Hyphomicrobiales</taxon>
        <taxon>Aestuariivirgaceae</taxon>
        <taxon>Aestuariivirga</taxon>
    </lineage>
</organism>
<protein>
    <submittedName>
        <fullName evidence="3">Uncharacterized protein</fullName>
    </submittedName>
</protein>
<keyword evidence="2" id="KW-0472">Membrane</keyword>
<accession>A0A2W2B6A4</accession>
<proteinExistence type="predicted"/>
<keyword evidence="2" id="KW-1133">Transmembrane helix</keyword>
<evidence type="ECO:0000313" key="3">
    <source>
        <dbReference type="EMBL" id="PZF75658.1"/>
    </source>
</evidence>
<dbReference type="EMBL" id="QKVK01000009">
    <property type="protein sequence ID" value="PZF75658.1"/>
    <property type="molecule type" value="Genomic_DNA"/>
</dbReference>
<gene>
    <name evidence="3" type="ORF">DK847_17610</name>
</gene>
<reference evidence="4" key="1">
    <citation type="submission" date="2018-06" db="EMBL/GenBank/DDBJ databases">
        <title>Aestuariibacter litoralis strain KCTC 52945T.</title>
        <authorList>
            <person name="Li X."/>
            <person name="Salam N."/>
            <person name="Li J.-L."/>
            <person name="Chen Y.-M."/>
            <person name="Yang Z.-W."/>
            <person name="Zhang L.-Y."/>
            <person name="Han M.-X."/>
            <person name="Xiao M."/>
            <person name="Li W.-J."/>
        </authorList>
    </citation>
    <scope>NUCLEOTIDE SEQUENCE [LARGE SCALE GENOMIC DNA]</scope>
    <source>
        <strain evidence="4">KCTC 52945</strain>
    </source>
</reference>